<feature type="domain" description="Ketoreductase" evidence="4">
    <location>
        <begin position="8"/>
        <end position="186"/>
    </location>
</feature>
<dbReference type="EMBL" id="PFFQ01000012">
    <property type="protein sequence ID" value="PIW18715.1"/>
    <property type="molecule type" value="Genomic_DNA"/>
</dbReference>
<reference evidence="5 6" key="1">
    <citation type="submission" date="2017-09" db="EMBL/GenBank/DDBJ databases">
        <title>Depth-based differentiation of microbial function through sediment-hosted aquifers and enrichment of novel symbionts in the deep terrestrial subsurface.</title>
        <authorList>
            <person name="Probst A.J."/>
            <person name="Ladd B."/>
            <person name="Jarett J.K."/>
            <person name="Geller-Mcgrath D.E."/>
            <person name="Sieber C.M."/>
            <person name="Emerson J.B."/>
            <person name="Anantharaman K."/>
            <person name="Thomas B.C."/>
            <person name="Malmstrom R."/>
            <person name="Stieglmeier M."/>
            <person name="Klingl A."/>
            <person name="Woyke T."/>
            <person name="Ryan C.M."/>
            <person name="Banfield J.F."/>
        </authorList>
    </citation>
    <scope>NUCLEOTIDE SEQUENCE [LARGE SCALE GENOMIC DNA]</scope>
    <source>
        <strain evidence="5">CG17_big_fil_post_rev_8_21_14_2_50_48_46</strain>
    </source>
</reference>
<dbReference type="SMART" id="SM00822">
    <property type="entry name" value="PKS_KR"/>
    <property type="match status" value="1"/>
</dbReference>
<dbReference type="Proteomes" id="UP000231019">
    <property type="component" value="Unassembled WGS sequence"/>
</dbReference>
<evidence type="ECO:0000313" key="5">
    <source>
        <dbReference type="EMBL" id="PIW18715.1"/>
    </source>
</evidence>
<dbReference type="InterPro" id="IPR050259">
    <property type="entry name" value="SDR"/>
</dbReference>
<dbReference type="InterPro" id="IPR020904">
    <property type="entry name" value="Sc_DH/Rdtase_CS"/>
</dbReference>
<dbReference type="PRINTS" id="PR00081">
    <property type="entry name" value="GDHRDH"/>
</dbReference>
<dbReference type="PRINTS" id="PR00080">
    <property type="entry name" value="SDRFAMILY"/>
</dbReference>
<evidence type="ECO:0000256" key="1">
    <source>
        <dbReference type="ARBA" id="ARBA00006484"/>
    </source>
</evidence>
<dbReference type="SUPFAM" id="SSF51735">
    <property type="entry name" value="NAD(P)-binding Rossmann-fold domains"/>
    <property type="match status" value="1"/>
</dbReference>
<proteinExistence type="inferred from homology"/>
<dbReference type="GO" id="GO:0032787">
    <property type="term" value="P:monocarboxylic acid metabolic process"/>
    <property type="evidence" value="ECO:0007669"/>
    <property type="project" value="UniProtKB-ARBA"/>
</dbReference>
<organism evidence="5 6">
    <name type="scientific">bacterium (Candidatus Blackallbacteria) CG17_big_fil_post_rev_8_21_14_2_50_48_46</name>
    <dbReference type="NCBI Taxonomy" id="2014261"/>
    <lineage>
        <taxon>Bacteria</taxon>
        <taxon>Candidatus Blackallbacteria</taxon>
    </lineage>
</organism>
<evidence type="ECO:0000256" key="3">
    <source>
        <dbReference type="ARBA" id="ARBA00023002"/>
    </source>
</evidence>
<evidence type="ECO:0000259" key="4">
    <source>
        <dbReference type="SMART" id="SM00822"/>
    </source>
</evidence>
<dbReference type="GO" id="GO:0016491">
    <property type="term" value="F:oxidoreductase activity"/>
    <property type="evidence" value="ECO:0007669"/>
    <property type="project" value="UniProtKB-KW"/>
</dbReference>
<dbReference type="InterPro" id="IPR002347">
    <property type="entry name" value="SDR_fam"/>
</dbReference>
<dbReference type="NCBIfam" id="NF005559">
    <property type="entry name" value="PRK07231.1"/>
    <property type="match status" value="1"/>
</dbReference>
<sequence>MNNRLSQKTIFLTGAARGIGATCARLFVNEGARVFLVDRDQAALEALAAELNQQGEVAIPRVLDITHREDVAQAVKSMHEIWGRVDVLVNNAGITRDSLTAKMSEEAWDQVISVNLKGPMICTQAVFPFMKEQQSGVILSASSVSALGNVGQANYAASKSGLIGLTKTWALEFARYGIRVNAVAPGFTATEMVTTIPEEIQQKLTAQIPLRRFARPEEIAKAYAFLASEEASYITGQVLYVDGGLTAGF</sequence>
<dbReference type="PANTHER" id="PTHR42879:SF2">
    <property type="entry name" value="3-OXOACYL-[ACYL-CARRIER-PROTEIN] REDUCTASE FABG"/>
    <property type="match status" value="1"/>
</dbReference>
<dbReference type="AlphaFoldDB" id="A0A2M7G9D4"/>
<dbReference type="Gene3D" id="3.40.50.720">
    <property type="entry name" value="NAD(P)-binding Rossmann-like Domain"/>
    <property type="match status" value="1"/>
</dbReference>
<accession>A0A2M7G9D4</accession>
<comment type="caution">
    <text evidence="5">The sequence shown here is derived from an EMBL/GenBank/DDBJ whole genome shotgun (WGS) entry which is preliminary data.</text>
</comment>
<evidence type="ECO:0000256" key="2">
    <source>
        <dbReference type="ARBA" id="ARBA00022857"/>
    </source>
</evidence>
<dbReference type="NCBIfam" id="NF009466">
    <property type="entry name" value="PRK12826.1-2"/>
    <property type="match status" value="1"/>
</dbReference>
<name>A0A2M7G9D4_9BACT</name>
<dbReference type="InterPro" id="IPR057326">
    <property type="entry name" value="KR_dom"/>
</dbReference>
<keyword evidence="2" id="KW-0521">NADP</keyword>
<protein>
    <submittedName>
        <fullName evidence="5">3-oxoacyl-ACP reductase</fullName>
    </submittedName>
</protein>
<dbReference type="InterPro" id="IPR036291">
    <property type="entry name" value="NAD(P)-bd_dom_sf"/>
</dbReference>
<dbReference type="Pfam" id="PF13561">
    <property type="entry name" value="adh_short_C2"/>
    <property type="match status" value="1"/>
</dbReference>
<gene>
    <name evidence="5" type="ORF">COW36_05310</name>
</gene>
<comment type="similarity">
    <text evidence="1">Belongs to the short-chain dehydrogenases/reductases (SDR) family.</text>
</comment>
<dbReference type="FunFam" id="3.40.50.720:FF:000115">
    <property type="entry name" value="3-oxoacyl-[acyl-carrier-protein] reductase FabG"/>
    <property type="match status" value="1"/>
</dbReference>
<evidence type="ECO:0000313" key="6">
    <source>
        <dbReference type="Proteomes" id="UP000231019"/>
    </source>
</evidence>
<dbReference type="PANTHER" id="PTHR42879">
    <property type="entry name" value="3-OXOACYL-(ACYL-CARRIER-PROTEIN) REDUCTASE"/>
    <property type="match status" value="1"/>
</dbReference>
<keyword evidence="3" id="KW-0560">Oxidoreductase</keyword>
<dbReference type="PROSITE" id="PS00061">
    <property type="entry name" value="ADH_SHORT"/>
    <property type="match status" value="1"/>
</dbReference>